<name>A0AAD3TXL0_9TREE</name>
<reference evidence="2" key="2">
    <citation type="submission" date="2023-06" db="EMBL/GenBank/DDBJ databases">
        <authorList>
            <person name="Kobayashi Y."/>
            <person name="Kayamori A."/>
            <person name="Aoki K."/>
            <person name="Shiwa Y."/>
            <person name="Fujita N."/>
            <person name="Sugita T."/>
            <person name="Iwasaki W."/>
            <person name="Tanaka N."/>
            <person name="Takashima M."/>
        </authorList>
    </citation>
    <scope>NUCLEOTIDE SEQUENCE</scope>
    <source>
        <strain evidence="2">HIS016</strain>
    </source>
</reference>
<feature type="region of interest" description="Disordered" evidence="1">
    <location>
        <begin position="152"/>
        <end position="176"/>
    </location>
</feature>
<evidence type="ECO:0000256" key="1">
    <source>
        <dbReference type="SAM" id="MobiDB-lite"/>
    </source>
</evidence>
<protein>
    <submittedName>
        <fullName evidence="2">Uncharacterized protein</fullName>
    </submittedName>
</protein>
<organism evidence="2 3">
    <name type="scientific">Cutaneotrichosporon spelunceum</name>
    <dbReference type="NCBI Taxonomy" id="1672016"/>
    <lineage>
        <taxon>Eukaryota</taxon>
        <taxon>Fungi</taxon>
        <taxon>Dikarya</taxon>
        <taxon>Basidiomycota</taxon>
        <taxon>Agaricomycotina</taxon>
        <taxon>Tremellomycetes</taxon>
        <taxon>Trichosporonales</taxon>
        <taxon>Trichosporonaceae</taxon>
        <taxon>Cutaneotrichosporon</taxon>
    </lineage>
</organism>
<feature type="region of interest" description="Disordered" evidence="1">
    <location>
        <begin position="1"/>
        <end position="29"/>
    </location>
</feature>
<feature type="compositionally biased region" description="Low complexity" evidence="1">
    <location>
        <begin position="11"/>
        <end position="24"/>
    </location>
</feature>
<keyword evidence="3" id="KW-1185">Reference proteome</keyword>
<sequence>MPSILGKIRNSTGSPTSGTWSPTGLQSDAHEDDDRLLARLKAGYPSKDVKHILALADKHHHELDAHVDFVASWFPMVVEWARSITACLPALTASQRPVIVRLRAQAETYLSVAHLMALQHAQDGARLRVAHTLLEHARVWIELGRDRTHQRFEDFERAPERHGRRGSAERASHPHNDVATNLDSIANFLSELTSAESRLPHLRAELAEAAEQLLEGQEDLDEMVRSIEAAKGLIEGLVDGSAWSVGNRPSSLSLTMPAATQTDAPTHRHPSQNASTVGPGMAVPLAAPW</sequence>
<evidence type="ECO:0000313" key="3">
    <source>
        <dbReference type="Proteomes" id="UP001222932"/>
    </source>
</evidence>
<proteinExistence type="predicted"/>
<dbReference type="EMBL" id="BTCM01000005">
    <property type="protein sequence ID" value="GMK58287.1"/>
    <property type="molecule type" value="Genomic_DNA"/>
</dbReference>
<feature type="region of interest" description="Disordered" evidence="1">
    <location>
        <begin position="258"/>
        <end position="279"/>
    </location>
</feature>
<evidence type="ECO:0000313" key="2">
    <source>
        <dbReference type="EMBL" id="GMK58287.1"/>
    </source>
</evidence>
<reference evidence="2" key="1">
    <citation type="journal article" date="2023" name="BMC Genomics">
        <title>Chromosome-level genome assemblies of Cutaneotrichosporon spp. (Trichosporonales, Basidiomycota) reveal imbalanced evolution between nucleotide sequences and chromosome synteny.</title>
        <authorList>
            <person name="Kobayashi Y."/>
            <person name="Kayamori A."/>
            <person name="Aoki K."/>
            <person name="Shiwa Y."/>
            <person name="Matsutani M."/>
            <person name="Fujita N."/>
            <person name="Sugita T."/>
            <person name="Iwasaki W."/>
            <person name="Tanaka N."/>
            <person name="Takashima M."/>
        </authorList>
    </citation>
    <scope>NUCLEOTIDE SEQUENCE</scope>
    <source>
        <strain evidence="2">HIS016</strain>
    </source>
</reference>
<dbReference type="AlphaFoldDB" id="A0AAD3TXL0"/>
<comment type="caution">
    <text evidence="2">The sequence shown here is derived from an EMBL/GenBank/DDBJ whole genome shotgun (WGS) entry which is preliminary data.</text>
</comment>
<accession>A0AAD3TXL0</accession>
<gene>
    <name evidence="2" type="ORF">CspeluHIS016_0503190</name>
</gene>
<dbReference type="Proteomes" id="UP001222932">
    <property type="component" value="Unassembled WGS sequence"/>
</dbReference>